<dbReference type="InterPro" id="IPR006439">
    <property type="entry name" value="HAD-SF_hydro_IA"/>
</dbReference>
<protein>
    <submittedName>
        <fullName evidence="5">Phosphoglycolate phosphatase</fullName>
    </submittedName>
</protein>
<keyword evidence="3" id="KW-0460">Magnesium</keyword>
<dbReference type="PATRIC" id="fig|1424334.3.peg.2681"/>
<dbReference type="SFLD" id="SFLDG01129">
    <property type="entry name" value="C1.5:_HAD__Beta-PGM__Phosphata"/>
    <property type="match status" value="1"/>
</dbReference>
<dbReference type="RefSeq" id="WP_024005628.1">
    <property type="nucleotide sequence ID" value="NZ_KI650980.1"/>
</dbReference>
<reference evidence="5 6" key="1">
    <citation type="journal article" date="2014" name="Genome Announc.">
        <title>Draft Genome Sequence of Advenella kashmirensis Strain W13003, a Polycyclic Aromatic Hydrocarbon-Degrading Bacterium.</title>
        <authorList>
            <person name="Wang X."/>
            <person name="Jin D."/>
            <person name="Zhou L."/>
            <person name="Wu L."/>
            <person name="An W."/>
            <person name="Zhao L."/>
        </authorList>
    </citation>
    <scope>NUCLEOTIDE SEQUENCE [LARGE SCALE GENOMIC DNA]</scope>
    <source>
        <strain evidence="5 6">W13003</strain>
    </source>
</reference>
<evidence type="ECO:0000313" key="6">
    <source>
        <dbReference type="Proteomes" id="UP000018733"/>
    </source>
</evidence>
<keyword evidence="6" id="KW-1185">Reference proteome</keyword>
<keyword evidence="4" id="KW-0119">Carbohydrate metabolism</keyword>
<evidence type="ECO:0000313" key="5">
    <source>
        <dbReference type="EMBL" id="ETF01772.1"/>
    </source>
</evidence>
<accession>V8QQ52</accession>
<dbReference type="GO" id="GO:0006281">
    <property type="term" value="P:DNA repair"/>
    <property type="evidence" value="ECO:0007669"/>
    <property type="project" value="TreeGrafter"/>
</dbReference>
<evidence type="ECO:0000256" key="3">
    <source>
        <dbReference type="ARBA" id="ARBA00022842"/>
    </source>
</evidence>
<organism evidence="5 6">
    <name type="scientific">Advenella kashmirensis W13003</name>
    <dbReference type="NCBI Taxonomy" id="1424334"/>
    <lineage>
        <taxon>Bacteria</taxon>
        <taxon>Pseudomonadati</taxon>
        <taxon>Pseudomonadota</taxon>
        <taxon>Betaproteobacteria</taxon>
        <taxon>Burkholderiales</taxon>
        <taxon>Alcaligenaceae</taxon>
    </lineage>
</organism>
<dbReference type="InterPro" id="IPR036412">
    <property type="entry name" value="HAD-like_sf"/>
</dbReference>
<dbReference type="Gene3D" id="1.10.150.240">
    <property type="entry name" value="Putative phosphatase, domain 2"/>
    <property type="match status" value="1"/>
</dbReference>
<dbReference type="PANTHER" id="PTHR43434">
    <property type="entry name" value="PHOSPHOGLYCOLATE PHOSPHATASE"/>
    <property type="match status" value="1"/>
</dbReference>
<dbReference type="Proteomes" id="UP000018733">
    <property type="component" value="Unassembled WGS sequence"/>
</dbReference>
<dbReference type="HOGENOM" id="CLU_045011_19_1_4"/>
<dbReference type="SUPFAM" id="SSF56784">
    <property type="entry name" value="HAD-like"/>
    <property type="match status" value="1"/>
</dbReference>
<dbReference type="NCBIfam" id="TIGR01549">
    <property type="entry name" value="HAD-SF-IA-v1"/>
    <property type="match status" value="1"/>
</dbReference>
<dbReference type="NCBIfam" id="TIGR01509">
    <property type="entry name" value="HAD-SF-IA-v3"/>
    <property type="match status" value="1"/>
</dbReference>
<dbReference type="OrthoDB" id="9776368at2"/>
<dbReference type="SFLD" id="SFLDS00003">
    <property type="entry name" value="Haloacid_Dehalogenase"/>
    <property type="match status" value="1"/>
</dbReference>
<dbReference type="PANTHER" id="PTHR43434:SF23">
    <property type="entry name" value="PHOSPHOGLYCOLATE PHOSPHATASE"/>
    <property type="match status" value="1"/>
</dbReference>
<dbReference type="eggNOG" id="COG0546">
    <property type="taxonomic scope" value="Bacteria"/>
</dbReference>
<dbReference type="InterPro" id="IPR023214">
    <property type="entry name" value="HAD_sf"/>
</dbReference>
<sequence>MITTVFFDFDGTLADSAPDLAHAANLQRQYRGMPPMAYELLRCVASQGARGLLRVALGLTPEDEEYEPTRKQFLSDYRACMTQNTALFPGIDDLFGRIEGSGLRWGIVTNKAEALSLPMFDHLQLTDRSVANVCGDTTAFSKPHPAPLLHAATLAGVDPETCIYVGDDERDIIAGKAAGMPTVAAAYGYCNNPDEVQAWHADQIAQAPEDIWDAVEKIKNRRIQGNHETNFV</sequence>
<dbReference type="Gene3D" id="3.40.50.1000">
    <property type="entry name" value="HAD superfamily/HAD-like"/>
    <property type="match status" value="1"/>
</dbReference>
<keyword evidence="2" id="KW-0378">Hydrolase</keyword>
<dbReference type="AlphaFoldDB" id="V8QQ52"/>
<dbReference type="STRING" id="1424334.W822_13365"/>
<evidence type="ECO:0000256" key="4">
    <source>
        <dbReference type="ARBA" id="ARBA00023277"/>
    </source>
</evidence>
<proteinExistence type="predicted"/>
<evidence type="ECO:0000256" key="2">
    <source>
        <dbReference type="ARBA" id="ARBA00022801"/>
    </source>
</evidence>
<keyword evidence="1" id="KW-0479">Metal-binding</keyword>
<dbReference type="InterPro" id="IPR050155">
    <property type="entry name" value="HAD-like_hydrolase_sf"/>
</dbReference>
<dbReference type="Pfam" id="PF13419">
    <property type="entry name" value="HAD_2"/>
    <property type="match status" value="1"/>
</dbReference>
<dbReference type="EMBL" id="AYXT01000010">
    <property type="protein sequence ID" value="ETF01772.1"/>
    <property type="molecule type" value="Genomic_DNA"/>
</dbReference>
<name>V8QQ52_9BURK</name>
<dbReference type="GO" id="GO:0005829">
    <property type="term" value="C:cytosol"/>
    <property type="evidence" value="ECO:0007669"/>
    <property type="project" value="TreeGrafter"/>
</dbReference>
<dbReference type="GO" id="GO:0008967">
    <property type="term" value="F:phosphoglycolate phosphatase activity"/>
    <property type="evidence" value="ECO:0007669"/>
    <property type="project" value="TreeGrafter"/>
</dbReference>
<evidence type="ECO:0000256" key="1">
    <source>
        <dbReference type="ARBA" id="ARBA00022723"/>
    </source>
</evidence>
<gene>
    <name evidence="5" type="ORF">W822_13365</name>
</gene>
<dbReference type="InterPro" id="IPR041492">
    <property type="entry name" value="HAD_2"/>
</dbReference>
<dbReference type="InterPro" id="IPR023198">
    <property type="entry name" value="PGP-like_dom2"/>
</dbReference>
<dbReference type="GO" id="GO:0046872">
    <property type="term" value="F:metal ion binding"/>
    <property type="evidence" value="ECO:0007669"/>
    <property type="project" value="UniProtKB-KW"/>
</dbReference>
<comment type="caution">
    <text evidence="5">The sequence shown here is derived from an EMBL/GenBank/DDBJ whole genome shotgun (WGS) entry which is preliminary data.</text>
</comment>